<dbReference type="AlphaFoldDB" id="A0ABD1Y5B9"/>
<gene>
    <name evidence="1" type="ORF">R1flu_001042</name>
</gene>
<protein>
    <recommendedName>
        <fullName evidence="3">SAP domain-containing protein</fullName>
    </recommendedName>
</protein>
<dbReference type="EMBL" id="JBHFFA010000006">
    <property type="protein sequence ID" value="KAL2620837.1"/>
    <property type="molecule type" value="Genomic_DNA"/>
</dbReference>
<accession>A0ABD1Y5B9</accession>
<evidence type="ECO:0000313" key="2">
    <source>
        <dbReference type="Proteomes" id="UP001605036"/>
    </source>
</evidence>
<evidence type="ECO:0000313" key="1">
    <source>
        <dbReference type="EMBL" id="KAL2620837.1"/>
    </source>
</evidence>
<reference evidence="1 2" key="1">
    <citation type="submission" date="2024-09" db="EMBL/GenBank/DDBJ databases">
        <title>Chromosome-scale assembly of Riccia fluitans.</title>
        <authorList>
            <person name="Paukszto L."/>
            <person name="Sawicki J."/>
            <person name="Karawczyk K."/>
            <person name="Piernik-Szablinska J."/>
            <person name="Szczecinska M."/>
            <person name="Mazdziarz M."/>
        </authorList>
    </citation>
    <scope>NUCLEOTIDE SEQUENCE [LARGE SCALE GENOMIC DNA]</scope>
    <source>
        <strain evidence="1">Rf_01</strain>
        <tissue evidence="1">Aerial parts of the thallus</tissue>
    </source>
</reference>
<dbReference type="Proteomes" id="UP001605036">
    <property type="component" value="Unassembled WGS sequence"/>
</dbReference>
<proteinExistence type="predicted"/>
<keyword evidence="2" id="KW-1185">Reference proteome</keyword>
<comment type="caution">
    <text evidence="1">The sequence shown here is derived from an EMBL/GenBank/DDBJ whole genome shotgun (WGS) entry which is preliminary data.</text>
</comment>
<evidence type="ECO:0008006" key="3">
    <source>
        <dbReference type="Google" id="ProtNLM"/>
    </source>
</evidence>
<name>A0ABD1Y5B9_9MARC</name>
<sequence length="266" mass="29766">MCMGRRQWALLEGGLSTFDHGFHPVARGRNKTAPQTRSGKDVGRIQVISREAKLPFIGAGTVPKSQKKGSREVEKDYWNDCLIRSVIIELRGESEVLYSRCPPAERVAASFFRMISVFGYTAMPDGHATLAKFGDHVTFMVICANAHMQGTPAWADPLVEGMVALQELPGQMAALQTRMMALEARMANWIIELPHDELTPFQNQEGADIPAIFPSTRHHLSILTLLEVNELLEYYGLPRTGGEIDRRRRLMRHLGVRNLGATYILP</sequence>
<organism evidence="1 2">
    <name type="scientific">Riccia fluitans</name>
    <dbReference type="NCBI Taxonomy" id="41844"/>
    <lineage>
        <taxon>Eukaryota</taxon>
        <taxon>Viridiplantae</taxon>
        <taxon>Streptophyta</taxon>
        <taxon>Embryophyta</taxon>
        <taxon>Marchantiophyta</taxon>
        <taxon>Marchantiopsida</taxon>
        <taxon>Marchantiidae</taxon>
        <taxon>Marchantiales</taxon>
        <taxon>Ricciaceae</taxon>
        <taxon>Riccia</taxon>
    </lineage>
</organism>